<protein>
    <submittedName>
        <fullName evidence="10">L-fuculose kinase</fullName>
        <ecNumber evidence="10">2.7.1.5</ecNumber>
    </submittedName>
    <submittedName>
        <fullName evidence="11">Rhamnulokinase</fullName>
    </submittedName>
</protein>
<dbReference type="InterPro" id="IPR043129">
    <property type="entry name" value="ATPase_NBD"/>
</dbReference>
<dbReference type="PANTHER" id="PTHR10196">
    <property type="entry name" value="SUGAR KINASE"/>
    <property type="match status" value="1"/>
</dbReference>
<dbReference type="EC" id="2.7.1.5" evidence="10"/>
<dbReference type="Pfam" id="PF00370">
    <property type="entry name" value="FGGY_N"/>
    <property type="match status" value="1"/>
</dbReference>
<dbReference type="InterPro" id="IPR000577">
    <property type="entry name" value="Carb_kinase_FGGY"/>
</dbReference>
<dbReference type="GO" id="GO:0008993">
    <property type="term" value="F:rhamnulokinase activity"/>
    <property type="evidence" value="ECO:0007669"/>
    <property type="project" value="UniProtKB-EC"/>
</dbReference>
<proteinExistence type="inferred from homology"/>
<keyword evidence="5" id="KW-0067">ATP-binding</keyword>
<keyword evidence="6" id="KW-1015">Disulfide bond</keyword>
<dbReference type="GO" id="GO:0006071">
    <property type="term" value="P:glycerol metabolic process"/>
    <property type="evidence" value="ECO:0007669"/>
    <property type="project" value="TreeGrafter"/>
</dbReference>
<sequence>MEDTTRNTYLAVDFGGGSGRVIAGSLLQGKLELEEVHRFTNRQVKLGNHVYWDFPALFEDMKTGLKLAAQKGYRVKGIGIDTWGVDFGLIDKKGNLLGNPVCYRDARTDGMPAKAFQILDIQKHYACTGIQVMPINTLFQLYSMQQSQDVQLEVAHQLLFMPDLFSYYLTGVANNEYCIASTSELLDARQRNWSMDTIRALGLPEHLFGEIILPGTIRGTLKEDIVRETGLGSVDIIAVGSHDTASAVAAVPAMEGQVAFLSSGTWSLLGVEVDEPILTEEARLAQFTNEGGVGGHIRFLQNITGLWILQRLMSEWKMCGEEQNYDTILPQAAEAEIDTIIPVDDAAFMNPENMETALLNYCRAHSLEVPQNKAETVKCVLQSLAFKYREAVEQLNRCLPSPIHRLNIIGGGSQNKLLNQLTANALGIPVYAGPIEATAMGNILTQAMAKGEISSLREIREIVSRSVTPQVYYPEK</sequence>
<evidence type="ECO:0000256" key="5">
    <source>
        <dbReference type="ARBA" id="ARBA00022840"/>
    </source>
</evidence>
<dbReference type="GeneID" id="69590982"/>
<comment type="similarity">
    <text evidence="1">Belongs to the FGGY kinase family.</text>
</comment>
<gene>
    <name evidence="10" type="primary">rhaB_2</name>
    <name evidence="10" type="ORF">ERS852461_02481</name>
    <name evidence="11" type="ORF">NXY30_22880</name>
</gene>
<dbReference type="InterPro" id="IPR018484">
    <property type="entry name" value="FGGY_N"/>
</dbReference>
<evidence type="ECO:0000256" key="2">
    <source>
        <dbReference type="ARBA" id="ARBA00022679"/>
    </source>
</evidence>
<evidence type="ECO:0000259" key="9">
    <source>
        <dbReference type="Pfam" id="PF02782"/>
    </source>
</evidence>
<dbReference type="GO" id="GO:0019301">
    <property type="term" value="P:rhamnose catabolic process"/>
    <property type="evidence" value="ECO:0007669"/>
    <property type="project" value="InterPro"/>
</dbReference>
<evidence type="ECO:0000256" key="6">
    <source>
        <dbReference type="ARBA" id="ARBA00023157"/>
    </source>
</evidence>
<dbReference type="Proteomes" id="UP001060104">
    <property type="component" value="Chromosome"/>
</dbReference>
<keyword evidence="2 10" id="KW-0808">Transferase</keyword>
<evidence type="ECO:0000256" key="4">
    <source>
        <dbReference type="ARBA" id="ARBA00022777"/>
    </source>
</evidence>
<dbReference type="RefSeq" id="WP_055269623.1">
    <property type="nucleotide sequence ID" value="NZ_CAXKYA010000006.1"/>
</dbReference>
<keyword evidence="13" id="KW-1185">Reference proteome</keyword>
<feature type="domain" description="Carbohydrate kinase FGGY C-terminal" evidence="9">
    <location>
        <begin position="260"/>
        <end position="449"/>
    </location>
</feature>
<organism evidence="10 12">
    <name type="scientific">Bacteroides faecis</name>
    <dbReference type="NCBI Taxonomy" id="674529"/>
    <lineage>
        <taxon>Bacteria</taxon>
        <taxon>Pseudomonadati</taxon>
        <taxon>Bacteroidota</taxon>
        <taxon>Bacteroidia</taxon>
        <taxon>Bacteroidales</taxon>
        <taxon>Bacteroidaceae</taxon>
        <taxon>Bacteroides</taxon>
    </lineage>
</organism>
<dbReference type="InterPro" id="IPR018485">
    <property type="entry name" value="FGGY_C"/>
</dbReference>
<dbReference type="PANTHER" id="PTHR10196:SF93">
    <property type="entry name" value="L-RHAMNULOKINASE"/>
    <property type="match status" value="1"/>
</dbReference>
<dbReference type="EMBL" id="CP103141">
    <property type="protein sequence ID" value="UVQ73816.1"/>
    <property type="molecule type" value="Genomic_DNA"/>
</dbReference>
<dbReference type="CDD" id="cd07771">
    <property type="entry name" value="ASKHA_NBD_FGGY_RhaB-like"/>
    <property type="match status" value="1"/>
</dbReference>
<dbReference type="SUPFAM" id="SSF53067">
    <property type="entry name" value="Actin-like ATPase domain"/>
    <property type="match status" value="2"/>
</dbReference>
<accession>A0A174N0U8</accession>
<evidence type="ECO:0000313" key="13">
    <source>
        <dbReference type="Proteomes" id="UP001060104"/>
    </source>
</evidence>
<keyword evidence="3" id="KW-0547">Nucleotide-binding</keyword>
<evidence type="ECO:0000256" key="7">
    <source>
        <dbReference type="ARBA" id="ARBA00023308"/>
    </source>
</evidence>
<reference evidence="10 12" key="1">
    <citation type="submission" date="2015-09" db="EMBL/GenBank/DDBJ databases">
        <authorList>
            <consortium name="Pathogen Informatics"/>
        </authorList>
    </citation>
    <scope>NUCLEOTIDE SEQUENCE [LARGE SCALE GENOMIC DNA]</scope>
    <source>
        <strain evidence="10 12">2789STDY5834846</strain>
    </source>
</reference>
<evidence type="ECO:0000259" key="8">
    <source>
        <dbReference type="Pfam" id="PF00370"/>
    </source>
</evidence>
<dbReference type="PIRSF" id="PIRSF000538">
    <property type="entry name" value="GlpK"/>
    <property type="match status" value="1"/>
</dbReference>
<dbReference type="GO" id="GO:0005829">
    <property type="term" value="C:cytosol"/>
    <property type="evidence" value="ECO:0007669"/>
    <property type="project" value="TreeGrafter"/>
</dbReference>
<dbReference type="Pfam" id="PF02782">
    <property type="entry name" value="FGGY_C"/>
    <property type="match status" value="1"/>
</dbReference>
<dbReference type="Gene3D" id="3.30.420.40">
    <property type="match status" value="2"/>
</dbReference>
<evidence type="ECO:0000313" key="10">
    <source>
        <dbReference type="EMBL" id="CUP39705.1"/>
    </source>
</evidence>
<dbReference type="EMBL" id="CZAE01000011">
    <property type="protein sequence ID" value="CUP39705.1"/>
    <property type="molecule type" value="Genomic_DNA"/>
</dbReference>
<dbReference type="AlphaFoldDB" id="A0A174N0U8"/>
<reference evidence="11" key="2">
    <citation type="submission" date="2022-08" db="EMBL/GenBank/DDBJ databases">
        <title>Genome Sequencing of Bacteroides fragilis Group Isolates with Nanopore Technology.</title>
        <authorList>
            <person name="Tisza M.J."/>
            <person name="Smith D."/>
            <person name="Dekker J.P."/>
        </authorList>
    </citation>
    <scope>NUCLEOTIDE SEQUENCE</scope>
    <source>
        <strain evidence="11">BFG-527</strain>
    </source>
</reference>
<evidence type="ECO:0000256" key="1">
    <source>
        <dbReference type="ARBA" id="ARBA00009156"/>
    </source>
</evidence>
<keyword evidence="7" id="KW-0684">Rhamnose metabolism</keyword>
<dbReference type="InterPro" id="IPR013449">
    <property type="entry name" value="Rhamnulokinase"/>
</dbReference>
<feature type="domain" description="Carbohydrate kinase FGGY N-terminal" evidence="8">
    <location>
        <begin position="9"/>
        <end position="248"/>
    </location>
</feature>
<dbReference type="GO" id="GO:0005524">
    <property type="term" value="F:ATP binding"/>
    <property type="evidence" value="ECO:0007669"/>
    <property type="project" value="UniProtKB-KW"/>
</dbReference>
<evidence type="ECO:0000313" key="11">
    <source>
        <dbReference type="EMBL" id="UVQ73816.1"/>
    </source>
</evidence>
<dbReference type="Proteomes" id="UP000095606">
    <property type="component" value="Unassembled WGS sequence"/>
</dbReference>
<name>A0A174N0U8_9BACE</name>
<evidence type="ECO:0000256" key="3">
    <source>
        <dbReference type="ARBA" id="ARBA00022741"/>
    </source>
</evidence>
<evidence type="ECO:0000313" key="12">
    <source>
        <dbReference type="Proteomes" id="UP000095606"/>
    </source>
</evidence>
<dbReference type="GO" id="GO:0004370">
    <property type="term" value="F:glycerol kinase activity"/>
    <property type="evidence" value="ECO:0007669"/>
    <property type="project" value="TreeGrafter"/>
</dbReference>
<keyword evidence="4 10" id="KW-0418">Kinase</keyword>